<accession>A0A9X2LKR0</accession>
<dbReference type="CDD" id="cd08255">
    <property type="entry name" value="2-desacetyl-2-hydroxyethyl_bacteriochlorophyllide_like"/>
    <property type="match status" value="1"/>
</dbReference>
<dbReference type="GO" id="GO:0046872">
    <property type="term" value="F:metal ion binding"/>
    <property type="evidence" value="ECO:0007669"/>
    <property type="project" value="UniProtKB-KW"/>
</dbReference>
<dbReference type="PANTHER" id="PTHR43350">
    <property type="entry name" value="NAD-DEPENDENT ALCOHOL DEHYDROGENASE"/>
    <property type="match status" value="1"/>
</dbReference>
<gene>
    <name evidence="7" type="ORF">NQU55_27850</name>
</gene>
<dbReference type="SUPFAM" id="SSF50129">
    <property type="entry name" value="GroES-like"/>
    <property type="match status" value="1"/>
</dbReference>
<proteinExistence type="inferred from homology"/>
<organism evidence="7 8">
    <name type="scientific">Streptomyces telluris</name>
    <dbReference type="NCBI Taxonomy" id="2720021"/>
    <lineage>
        <taxon>Bacteria</taxon>
        <taxon>Bacillati</taxon>
        <taxon>Actinomycetota</taxon>
        <taxon>Actinomycetes</taxon>
        <taxon>Kitasatosporales</taxon>
        <taxon>Streptomycetaceae</taxon>
        <taxon>Streptomyces</taxon>
    </lineage>
</organism>
<protein>
    <submittedName>
        <fullName evidence="7">Bi-domain-containing oxidoreductase</fullName>
    </submittedName>
</protein>
<sequence>MKQVVQNYKSGELAVLDVPVPGCKPGGVLVRTAYSLISTGTELMKVSEAGMSMLGKARSRPDQVAKVMQSVATNGVPATYRKVMGKLDSYTPLGYSLCGVVEQVGTGIDDVKVGDLVACAGNEHALHAELNWVPKNLYARVPDGLAPRHAAFGTVGSIAMQGVRRGEPQLGDVALVIGLGLIGQLVVQLLAASGVRVVGADPDPVRCELAERLGAAACGDPASAAVEAAVAELTGGHGVDQVYLAAGGGTNQPVELAARLSRDRGRVVDIGKCRLDLPWNAYYEKELDVRFSRSYGPGRYDPEYELDGRDYPIGYVRWTERRNLACFLDLVARGRVDVEPLVSHVADFDDAVETYRRLKDGELKAVAVLFRYPEHVGEGEGAEAEAPAVAVPAVRRDGTASAPARPVRAPVRLAFVGAGNYATSMLLPHLAQRDGVALATVVTTTALSAANAKRKFGFAGATTDLDAVLGDPSVDAVFVVTRHSSHAELTRKALLAGKAVFVEKPLALTEDELAGVLAAVEESGNDRLQVGFNRRFAPLLREAKERFGARTGPASLRYLVNAGRLQHGSWYLRQGTEGSRFAGEGGHFIDTASWLLGADPVSVYAVATSGNEDLQVVLRYPDGSTATISYVTTGAPGFPKETLDLVADGKVLRLDDFVRASVYFEQSTAGRRRWVSSRLPKARDKGQNAELAAFVKAVRTGGPMPVPLESLVATTAATLAVRAGLAGGAPVTLAGAR</sequence>
<dbReference type="Proteomes" id="UP001142374">
    <property type="component" value="Unassembled WGS sequence"/>
</dbReference>
<evidence type="ECO:0000313" key="8">
    <source>
        <dbReference type="Proteomes" id="UP001142374"/>
    </source>
</evidence>
<dbReference type="SMART" id="SM00829">
    <property type="entry name" value="PKS_ER"/>
    <property type="match status" value="1"/>
</dbReference>
<keyword evidence="8" id="KW-1185">Reference proteome</keyword>
<evidence type="ECO:0000256" key="5">
    <source>
        <dbReference type="ARBA" id="ARBA00023002"/>
    </source>
</evidence>
<dbReference type="GO" id="GO:0016491">
    <property type="term" value="F:oxidoreductase activity"/>
    <property type="evidence" value="ECO:0007669"/>
    <property type="project" value="UniProtKB-KW"/>
</dbReference>
<dbReference type="Gene3D" id="3.90.180.10">
    <property type="entry name" value="Medium-chain alcohol dehydrogenases, catalytic domain"/>
    <property type="match status" value="1"/>
</dbReference>
<dbReference type="InterPro" id="IPR020843">
    <property type="entry name" value="ER"/>
</dbReference>
<evidence type="ECO:0000256" key="3">
    <source>
        <dbReference type="ARBA" id="ARBA00022723"/>
    </source>
</evidence>
<keyword evidence="5" id="KW-0560">Oxidoreductase</keyword>
<evidence type="ECO:0000259" key="6">
    <source>
        <dbReference type="SMART" id="SM00829"/>
    </source>
</evidence>
<evidence type="ECO:0000256" key="2">
    <source>
        <dbReference type="ARBA" id="ARBA00008072"/>
    </source>
</evidence>
<dbReference type="InterPro" id="IPR000683">
    <property type="entry name" value="Gfo/Idh/MocA-like_OxRdtase_N"/>
</dbReference>
<keyword evidence="4" id="KW-0862">Zinc</keyword>
<dbReference type="PANTHER" id="PTHR43350:SF19">
    <property type="entry name" value="D-GULOSIDE 3-DEHYDROGENASE"/>
    <property type="match status" value="1"/>
</dbReference>
<keyword evidence="3" id="KW-0479">Metal-binding</keyword>
<dbReference type="GO" id="GO:0000166">
    <property type="term" value="F:nucleotide binding"/>
    <property type="evidence" value="ECO:0007669"/>
    <property type="project" value="InterPro"/>
</dbReference>
<comment type="cofactor">
    <cofactor evidence="1">
        <name>Zn(2+)</name>
        <dbReference type="ChEBI" id="CHEBI:29105"/>
    </cofactor>
</comment>
<comment type="similarity">
    <text evidence="2">Belongs to the zinc-containing alcohol dehydrogenase family.</text>
</comment>
<dbReference type="EMBL" id="JANIID010000031">
    <property type="protein sequence ID" value="MCQ8773541.1"/>
    <property type="molecule type" value="Genomic_DNA"/>
</dbReference>
<dbReference type="Pfam" id="PF01408">
    <property type="entry name" value="GFO_IDH_MocA"/>
    <property type="match status" value="1"/>
</dbReference>
<evidence type="ECO:0000313" key="7">
    <source>
        <dbReference type="EMBL" id="MCQ8773541.1"/>
    </source>
</evidence>
<dbReference type="InterPro" id="IPR011032">
    <property type="entry name" value="GroES-like_sf"/>
</dbReference>
<evidence type="ECO:0000256" key="1">
    <source>
        <dbReference type="ARBA" id="ARBA00001947"/>
    </source>
</evidence>
<dbReference type="RefSeq" id="WP_168093915.1">
    <property type="nucleotide sequence ID" value="NZ_JAATER010000189.1"/>
</dbReference>
<dbReference type="Gene3D" id="3.40.50.720">
    <property type="entry name" value="NAD(P)-binding Rossmann-like Domain"/>
    <property type="match status" value="2"/>
</dbReference>
<feature type="domain" description="Enoyl reductase (ER)" evidence="6">
    <location>
        <begin position="50"/>
        <end position="367"/>
    </location>
</feature>
<dbReference type="Pfam" id="PF00107">
    <property type="entry name" value="ADH_zinc_N"/>
    <property type="match status" value="1"/>
</dbReference>
<dbReference type="SUPFAM" id="SSF51735">
    <property type="entry name" value="NAD(P)-binding Rossmann-fold domains"/>
    <property type="match status" value="2"/>
</dbReference>
<dbReference type="AlphaFoldDB" id="A0A9X2LKR0"/>
<dbReference type="InterPro" id="IPR013149">
    <property type="entry name" value="ADH-like_C"/>
</dbReference>
<dbReference type="InterPro" id="IPR055170">
    <property type="entry name" value="GFO_IDH_MocA-like_dom"/>
</dbReference>
<dbReference type="Gene3D" id="3.30.360.10">
    <property type="entry name" value="Dihydrodipicolinate Reductase, domain 2"/>
    <property type="match status" value="1"/>
</dbReference>
<name>A0A9X2LKR0_9ACTN</name>
<dbReference type="InterPro" id="IPR036291">
    <property type="entry name" value="NAD(P)-bd_dom_sf"/>
</dbReference>
<dbReference type="Pfam" id="PF22725">
    <property type="entry name" value="GFO_IDH_MocA_C3"/>
    <property type="match status" value="1"/>
</dbReference>
<evidence type="ECO:0000256" key="4">
    <source>
        <dbReference type="ARBA" id="ARBA00022833"/>
    </source>
</evidence>
<reference evidence="7" key="1">
    <citation type="submission" date="2022-06" db="EMBL/GenBank/DDBJ databases">
        <title>WGS of actinobacteria.</title>
        <authorList>
            <person name="Thawai C."/>
        </authorList>
    </citation>
    <scope>NUCLEOTIDE SEQUENCE</scope>
    <source>
        <strain evidence="7">AA8</strain>
    </source>
</reference>
<dbReference type="SUPFAM" id="SSF55347">
    <property type="entry name" value="Glyceraldehyde-3-phosphate dehydrogenase-like, C-terminal domain"/>
    <property type="match status" value="1"/>
</dbReference>
<comment type="caution">
    <text evidence="7">The sequence shown here is derived from an EMBL/GenBank/DDBJ whole genome shotgun (WGS) entry which is preliminary data.</text>
</comment>